<protein>
    <submittedName>
        <fullName evidence="3">Uncharacterized protein</fullName>
    </submittedName>
</protein>
<evidence type="ECO:0000256" key="1">
    <source>
        <dbReference type="SAM" id="MobiDB-lite"/>
    </source>
</evidence>
<dbReference type="EMBL" id="MCFA01000032">
    <property type="protein sequence ID" value="ORY14527.1"/>
    <property type="molecule type" value="Genomic_DNA"/>
</dbReference>
<evidence type="ECO:0000256" key="2">
    <source>
        <dbReference type="SAM" id="Phobius"/>
    </source>
</evidence>
<keyword evidence="2" id="KW-1133">Transmembrane helix</keyword>
<reference evidence="3 4" key="1">
    <citation type="submission" date="2016-07" db="EMBL/GenBank/DDBJ databases">
        <title>Pervasive Adenine N6-methylation of Active Genes in Fungi.</title>
        <authorList>
            <consortium name="DOE Joint Genome Institute"/>
            <person name="Mondo S.J."/>
            <person name="Dannebaum R.O."/>
            <person name="Kuo R.C."/>
            <person name="Labutti K."/>
            <person name="Haridas S."/>
            <person name="Kuo A."/>
            <person name="Salamov A."/>
            <person name="Ahrendt S.R."/>
            <person name="Lipzen A."/>
            <person name="Sullivan W."/>
            <person name="Andreopoulos W.B."/>
            <person name="Clum A."/>
            <person name="Lindquist E."/>
            <person name="Daum C."/>
            <person name="Ramamoorthy G.K."/>
            <person name="Gryganskyi A."/>
            <person name="Culley D."/>
            <person name="Magnuson J.K."/>
            <person name="James T.Y."/>
            <person name="O'Malley M.A."/>
            <person name="Stajich J.E."/>
            <person name="Spatafora J.W."/>
            <person name="Visel A."/>
            <person name="Grigoriev I.V."/>
        </authorList>
    </citation>
    <scope>NUCLEOTIDE SEQUENCE [LARGE SCALE GENOMIC DNA]</scope>
    <source>
        <strain evidence="3 4">CBS 115471</strain>
    </source>
</reference>
<evidence type="ECO:0000313" key="3">
    <source>
        <dbReference type="EMBL" id="ORY14527.1"/>
    </source>
</evidence>
<gene>
    <name evidence="3" type="ORF">BCR34DRAFT_227853</name>
</gene>
<feature type="compositionally biased region" description="Acidic residues" evidence="1">
    <location>
        <begin position="104"/>
        <end position="119"/>
    </location>
</feature>
<organism evidence="3 4">
    <name type="scientific">Clohesyomyces aquaticus</name>
    <dbReference type="NCBI Taxonomy" id="1231657"/>
    <lineage>
        <taxon>Eukaryota</taxon>
        <taxon>Fungi</taxon>
        <taxon>Dikarya</taxon>
        <taxon>Ascomycota</taxon>
        <taxon>Pezizomycotina</taxon>
        <taxon>Dothideomycetes</taxon>
        <taxon>Pleosporomycetidae</taxon>
        <taxon>Pleosporales</taxon>
        <taxon>Lindgomycetaceae</taxon>
        <taxon>Clohesyomyces</taxon>
    </lineage>
</organism>
<comment type="caution">
    <text evidence="3">The sequence shown here is derived from an EMBL/GenBank/DDBJ whole genome shotgun (WGS) entry which is preliminary data.</text>
</comment>
<keyword evidence="4" id="KW-1185">Reference proteome</keyword>
<feature type="region of interest" description="Disordered" evidence="1">
    <location>
        <begin position="89"/>
        <end position="129"/>
    </location>
</feature>
<dbReference type="AlphaFoldDB" id="A0A1Y1ZWS3"/>
<feature type="transmembrane region" description="Helical" evidence="2">
    <location>
        <begin position="56"/>
        <end position="76"/>
    </location>
</feature>
<name>A0A1Y1ZWS3_9PLEO</name>
<accession>A0A1Y1ZWS3</accession>
<sequence>MPPPPPNFDTLLSALTIPIILLSFLWSATKNNFYAGYYRLAFRNILKIIAIQRRNLLVILGWILAYVGYRVGWRWAVRVSLGAVRMDGMMNEGESDGETHKDGDGEDRESDWETGDEEEEGRRPKGTRE</sequence>
<dbReference type="Proteomes" id="UP000193144">
    <property type="component" value="Unassembled WGS sequence"/>
</dbReference>
<feature type="transmembrane region" description="Helical" evidence="2">
    <location>
        <begin position="12"/>
        <end position="35"/>
    </location>
</feature>
<feature type="compositionally biased region" description="Basic and acidic residues" evidence="1">
    <location>
        <begin position="120"/>
        <end position="129"/>
    </location>
</feature>
<proteinExistence type="predicted"/>
<evidence type="ECO:0000313" key="4">
    <source>
        <dbReference type="Proteomes" id="UP000193144"/>
    </source>
</evidence>
<keyword evidence="2" id="KW-0472">Membrane</keyword>
<keyword evidence="2" id="KW-0812">Transmembrane</keyword>